<dbReference type="HOGENOM" id="CLU_3416689_0_0_11"/>
<comment type="caution">
    <text evidence="1">The sequence shown here is derived from an EMBL/GenBank/DDBJ whole genome shotgun (WGS) entry which is preliminary data.</text>
</comment>
<reference evidence="1 2" key="1">
    <citation type="journal article" date="2013" name="ISME J.">
        <title>Metabolic model for the filamentous 'Candidatus Microthrix parvicella' based on genomic and metagenomic analyses.</title>
        <authorList>
            <person name="Jon McIlroy S."/>
            <person name="Kristiansen R."/>
            <person name="Albertsen M."/>
            <person name="Michael Karst S."/>
            <person name="Rossetti S."/>
            <person name="Lund Nielsen J."/>
            <person name="Tandoi V."/>
            <person name="James Seviour R."/>
            <person name="Nielsen P.H."/>
        </authorList>
    </citation>
    <scope>NUCLEOTIDE SEQUENCE [LARGE SCALE GENOMIC DNA]</scope>
    <source>
        <strain evidence="1 2">RN1</strain>
    </source>
</reference>
<gene>
    <name evidence="1" type="ORF">BN381_90047</name>
</gene>
<evidence type="ECO:0000313" key="2">
    <source>
        <dbReference type="Proteomes" id="UP000018291"/>
    </source>
</evidence>
<dbReference type="Proteomes" id="UP000018291">
    <property type="component" value="Unassembled WGS sequence"/>
</dbReference>
<proteinExistence type="predicted"/>
<sequence>MLKMGVSAGTGVRAVSVVLSGAGFVV</sequence>
<dbReference type="EMBL" id="CANL01000087">
    <property type="protein sequence ID" value="CCM65976.1"/>
    <property type="molecule type" value="Genomic_DNA"/>
</dbReference>
<protein>
    <submittedName>
        <fullName evidence="1">Uncharacterized protein</fullName>
    </submittedName>
</protein>
<organism evidence="1 2">
    <name type="scientific">Candidatus Neomicrothrix parvicella RN1</name>
    <dbReference type="NCBI Taxonomy" id="1229780"/>
    <lineage>
        <taxon>Bacteria</taxon>
        <taxon>Bacillati</taxon>
        <taxon>Actinomycetota</taxon>
        <taxon>Acidimicrobiia</taxon>
        <taxon>Acidimicrobiales</taxon>
        <taxon>Microthrixaceae</taxon>
        <taxon>Candidatus Neomicrothrix</taxon>
    </lineage>
</organism>
<accession>R4Z778</accession>
<keyword evidence="2" id="KW-1185">Reference proteome</keyword>
<name>R4Z778_9ACTN</name>
<dbReference type="AlphaFoldDB" id="R4Z778"/>
<evidence type="ECO:0000313" key="1">
    <source>
        <dbReference type="EMBL" id="CCM65976.1"/>
    </source>
</evidence>